<dbReference type="STRING" id="1121290.CLAOCE_13130"/>
<keyword evidence="2" id="KW-1185">Reference proteome</keyword>
<sequence length="119" mass="13329">MENNYNKSRCYCGECDMDKLMTYFILYSEAGILDDMVDLFGNLSYNLAYSDKDVMKKGKILKKILCGFSAKEKAIAEVIMAAARKNAADCGLDPSEVCCKCCGKTRHESRSNFNQKMGC</sequence>
<comment type="caution">
    <text evidence="1">The sequence shown here is derived from an EMBL/GenBank/DDBJ whole genome shotgun (WGS) entry which is preliminary data.</text>
</comment>
<dbReference type="EMBL" id="LZFO01000016">
    <property type="protein sequence ID" value="OFI06058.1"/>
    <property type="molecule type" value="Genomic_DNA"/>
</dbReference>
<dbReference type="Proteomes" id="UP000175744">
    <property type="component" value="Unassembled WGS sequence"/>
</dbReference>
<proteinExistence type="predicted"/>
<accession>A0A1E8EYI4</accession>
<name>A0A1E8EYI4_9CLOT</name>
<reference evidence="1 2" key="1">
    <citation type="submission" date="2016-06" db="EMBL/GenBank/DDBJ databases">
        <title>Genome sequence of Clostridium acetireducens DSM 10703.</title>
        <authorList>
            <person name="Poehlein A."/>
            <person name="Fluechter S."/>
            <person name="Duerre P."/>
            <person name="Daniel R."/>
        </authorList>
    </citation>
    <scope>NUCLEOTIDE SEQUENCE [LARGE SCALE GENOMIC DNA]</scope>
    <source>
        <strain evidence="1 2">DSM 10703</strain>
    </source>
</reference>
<evidence type="ECO:0000313" key="2">
    <source>
        <dbReference type="Proteomes" id="UP000175744"/>
    </source>
</evidence>
<organism evidence="1 2">
    <name type="scientific">Clostridium acetireducens DSM 10703</name>
    <dbReference type="NCBI Taxonomy" id="1121290"/>
    <lineage>
        <taxon>Bacteria</taxon>
        <taxon>Bacillati</taxon>
        <taxon>Bacillota</taxon>
        <taxon>Clostridia</taxon>
        <taxon>Eubacteriales</taxon>
        <taxon>Clostridiaceae</taxon>
        <taxon>Clostridium</taxon>
    </lineage>
</organism>
<dbReference type="AlphaFoldDB" id="A0A1E8EYI4"/>
<dbReference type="RefSeq" id="WP_070110304.1">
    <property type="nucleotide sequence ID" value="NZ_LZFO01000016.1"/>
</dbReference>
<gene>
    <name evidence="1" type="ORF">CLOACE_13130</name>
</gene>
<protein>
    <submittedName>
        <fullName evidence="1">Uncharacterized protein</fullName>
    </submittedName>
</protein>
<evidence type="ECO:0000313" key="1">
    <source>
        <dbReference type="EMBL" id="OFI06058.1"/>
    </source>
</evidence>